<reference evidence="1 2" key="1">
    <citation type="submission" date="2017-04" db="EMBL/GenBank/DDBJ databases">
        <title>In vitro and in silico characterization of Lactobacillus paraplantarum D2-1, a starter culture for soymilk fermentation.</title>
        <authorList>
            <person name="Endo A."/>
            <person name="Sasaki F."/>
            <person name="Maeno S."/>
            <person name="Kanesaki Y."/>
            <person name="Kubota E."/>
            <person name="Torres G.A."/>
            <person name="Tomita S."/>
            <person name="Nakagawa J."/>
        </authorList>
    </citation>
    <scope>NUCLEOTIDE SEQUENCE [LARGE SCALE GENOMIC DNA]</scope>
    <source>
        <strain evidence="1 2">D2-1</strain>
    </source>
</reference>
<keyword evidence="2" id="KW-1185">Reference proteome</keyword>
<dbReference type="InterPro" id="IPR011050">
    <property type="entry name" value="Pectin_lyase_fold/virulence"/>
</dbReference>
<dbReference type="EMBL" id="BDOR01000017">
    <property type="protein sequence ID" value="GBF02906.1"/>
    <property type="molecule type" value="Genomic_DNA"/>
</dbReference>
<dbReference type="Pfam" id="PF12541">
    <property type="entry name" value="DUF3737"/>
    <property type="match status" value="1"/>
</dbReference>
<accession>A0ABQ0NCV3</accession>
<name>A0ABQ0NCV3_9LACO</name>
<dbReference type="InterPro" id="IPR022208">
    <property type="entry name" value="DUF3737"/>
</dbReference>
<organism evidence="1 2">
    <name type="scientific">Lactiplantibacillus paraplantarum</name>
    <dbReference type="NCBI Taxonomy" id="60520"/>
    <lineage>
        <taxon>Bacteria</taxon>
        <taxon>Bacillati</taxon>
        <taxon>Bacillota</taxon>
        <taxon>Bacilli</taxon>
        <taxon>Lactobacillales</taxon>
        <taxon>Lactobacillaceae</taxon>
        <taxon>Lactiplantibacillus</taxon>
    </lineage>
</organism>
<dbReference type="Proteomes" id="UP000236162">
    <property type="component" value="Unassembled WGS sequence"/>
</dbReference>
<evidence type="ECO:0000313" key="1">
    <source>
        <dbReference type="EMBL" id="GBF02906.1"/>
    </source>
</evidence>
<sequence>MNKPTFHNKGVIEVKLKTITQQYLTGERALFKAHDLEINNTTFADGESPLKESRNVTLNQPIFKWKYPLWYSQHVTVDQGLFETMSRSGIWYTKDITITNSTLQAPKLFRRASQIKLAHVHFSEAEETLWNCQDITLKDVQAAGDYFGMNSQDIRVDGLNLVGNYAFDGAKNVEIHHATLMTKDALWNCENVTVYDSQIIGEYLGWNSKNIRFVNCTIESDQGLCYMDNVKLENCTLLNTDLAFEYCRNIDADVVSTIDSVKNPLSGRIHAQAIGEIIMDDPEVDPHQTLISVDHESRAPHAV</sequence>
<comment type="caution">
    <text evidence="1">The sequence shown here is derived from an EMBL/GenBank/DDBJ whole genome shotgun (WGS) entry which is preliminary data.</text>
</comment>
<proteinExistence type="predicted"/>
<dbReference type="InterPro" id="IPR012334">
    <property type="entry name" value="Pectin_lyas_fold"/>
</dbReference>
<evidence type="ECO:0008006" key="3">
    <source>
        <dbReference type="Google" id="ProtNLM"/>
    </source>
</evidence>
<gene>
    <name evidence="1" type="ORF">LPPLD21_02458</name>
</gene>
<protein>
    <recommendedName>
        <fullName evidence="3">Hydrogenase</fullName>
    </recommendedName>
</protein>
<evidence type="ECO:0000313" key="2">
    <source>
        <dbReference type="Proteomes" id="UP000236162"/>
    </source>
</evidence>
<dbReference type="Gene3D" id="2.160.20.10">
    <property type="entry name" value="Single-stranded right-handed beta-helix, Pectin lyase-like"/>
    <property type="match status" value="1"/>
</dbReference>
<dbReference type="SUPFAM" id="SSF51126">
    <property type="entry name" value="Pectin lyase-like"/>
    <property type="match status" value="1"/>
</dbReference>